<keyword evidence="1 5" id="KW-0436">Ligase</keyword>
<evidence type="ECO:0000256" key="3">
    <source>
        <dbReference type="ARBA" id="ARBA00022840"/>
    </source>
</evidence>
<keyword evidence="2" id="KW-0547">Nucleotide-binding</keyword>
<evidence type="ECO:0000256" key="2">
    <source>
        <dbReference type="ARBA" id="ARBA00022741"/>
    </source>
</evidence>
<dbReference type="PANTHER" id="PTHR38659">
    <property type="entry name" value="METAL-DEPENDENT PHOSPHOHYDROLASE"/>
    <property type="match status" value="1"/>
</dbReference>
<dbReference type="Gene3D" id="1.10.3210.10">
    <property type="entry name" value="Hypothetical protein af1432"/>
    <property type="match status" value="1"/>
</dbReference>
<reference evidence="5" key="2">
    <citation type="submission" date="2021-04" db="EMBL/GenBank/DDBJ databases">
        <authorList>
            <person name="Gilroy R."/>
        </authorList>
    </citation>
    <scope>NUCLEOTIDE SEQUENCE</scope>
    <source>
        <strain evidence="5">ChiHjej10B9-743</strain>
    </source>
</reference>
<dbReference type="SUPFAM" id="SSF109604">
    <property type="entry name" value="HD-domain/PDEase-like"/>
    <property type="match status" value="1"/>
</dbReference>
<dbReference type="Gene3D" id="3.30.930.10">
    <property type="entry name" value="Bira Bifunctional Protein, Domain 2"/>
    <property type="match status" value="1"/>
</dbReference>
<protein>
    <submittedName>
        <fullName evidence="5">Lysine--tRNA ligase</fullName>
    </submittedName>
</protein>
<gene>
    <name evidence="5" type="ORF">IAA42_02775</name>
</gene>
<dbReference type="InterPro" id="IPR004364">
    <property type="entry name" value="Aa-tRNA-synt_II"/>
</dbReference>
<dbReference type="AlphaFoldDB" id="A0A9D1ZA09"/>
<dbReference type="GO" id="GO:0004812">
    <property type="term" value="F:aminoacyl-tRNA ligase activity"/>
    <property type="evidence" value="ECO:0007669"/>
    <property type="project" value="InterPro"/>
</dbReference>
<evidence type="ECO:0000313" key="5">
    <source>
        <dbReference type="EMBL" id="HIY79339.1"/>
    </source>
</evidence>
<sequence length="368" mass="40316">LYDELGEKTIVNPTFVCDYPEEVSPLSKRKAEDPRLTDRFELVIAGHEYANAFSELNDPVDQAGRFAEQVAAKGMGDDEAMGYDYDYVRALEYGMPPAGGIGYGIDRMIMLFCDQPAIRDVLLFPAMKPETITRADIETQVAGAVTDNAAASVDAIAEDSEKVTAAAAEAPAALVAGIDRDAALALLAEHNHEEFHIEHGETVGGVMRQFALEMDPENVDFWEVVGILHDLDWEEHADDPANHTVYAAELLRAAGASEELVRAVQSHNSDNNPDLPAPELPMEKVLFAVDELTGLIGAAVIMRPSKSVMDFEVKSLKKKFKDKRFAAGCNRDVIRKGAELCGWELDELFSRTIDAMKAIAPDRDTFGK</sequence>
<dbReference type="InterPro" id="IPR006674">
    <property type="entry name" value="HD_domain"/>
</dbReference>
<feature type="domain" description="Aminoacyl-transfer RNA synthetases class-II family profile" evidence="4">
    <location>
        <begin position="1"/>
        <end position="129"/>
    </location>
</feature>
<evidence type="ECO:0000256" key="1">
    <source>
        <dbReference type="ARBA" id="ARBA00022598"/>
    </source>
</evidence>
<dbReference type="Pfam" id="PF00152">
    <property type="entry name" value="tRNA-synt_2"/>
    <property type="match status" value="1"/>
</dbReference>
<dbReference type="SUPFAM" id="SSF55681">
    <property type="entry name" value="Class II aaRS and biotin synthetases"/>
    <property type="match status" value="1"/>
</dbReference>
<accession>A0A9D1ZA09</accession>
<dbReference type="GO" id="GO:0005524">
    <property type="term" value="F:ATP binding"/>
    <property type="evidence" value="ECO:0007669"/>
    <property type="project" value="InterPro"/>
</dbReference>
<name>A0A9D1ZA09_9ACTN</name>
<dbReference type="Proteomes" id="UP000824133">
    <property type="component" value="Unassembled WGS sequence"/>
</dbReference>
<evidence type="ECO:0000259" key="4">
    <source>
        <dbReference type="PROSITE" id="PS50862"/>
    </source>
</evidence>
<organism evidence="5 6">
    <name type="scientific">Candidatus Olsenella excrementavium</name>
    <dbReference type="NCBI Taxonomy" id="2838709"/>
    <lineage>
        <taxon>Bacteria</taxon>
        <taxon>Bacillati</taxon>
        <taxon>Actinomycetota</taxon>
        <taxon>Coriobacteriia</taxon>
        <taxon>Coriobacteriales</taxon>
        <taxon>Atopobiaceae</taxon>
        <taxon>Olsenella</taxon>
    </lineage>
</organism>
<dbReference type="InterPro" id="IPR006195">
    <property type="entry name" value="aa-tRNA-synth_II"/>
</dbReference>
<dbReference type="GO" id="GO:0006418">
    <property type="term" value="P:tRNA aminoacylation for protein translation"/>
    <property type="evidence" value="ECO:0007669"/>
    <property type="project" value="InterPro"/>
</dbReference>
<reference evidence="5" key="1">
    <citation type="journal article" date="2021" name="PeerJ">
        <title>Extensive microbial diversity within the chicken gut microbiome revealed by metagenomics and culture.</title>
        <authorList>
            <person name="Gilroy R."/>
            <person name="Ravi A."/>
            <person name="Getino M."/>
            <person name="Pursley I."/>
            <person name="Horton D.L."/>
            <person name="Alikhan N.F."/>
            <person name="Baker D."/>
            <person name="Gharbi K."/>
            <person name="Hall N."/>
            <person name="Watson M."/>
            <person name="Adriaenssens E.M."/>
            <person name="Foster-Nyarko E."/>
            <person name="Jarju S."/>
            <person name="Secka A."/>
            <person name="Antonio M."/>
            <person name="Oren A."/>
            <person name="Chaudhuri R.R."/>
            <person name="La Ragione R."/>
            <person name="Hildebrand F."/>
            <person name="Pallen M.J."/>
        </authorList>
    </citation>
    <scope>NUCLEOTIDE SEQUENCE</scope>
    <source>
        <strain evidence="5">ChiHjej10B9-743</strain>
    </source>
</reference>
<dbReference type="InterPro" id="IPR045864">
    <property type="entry name" value="aa-tRNA-synth_II/BPL/LPL"/>
</dbReference>
<feature type="non-terminal residue" evidence="5">
    <location>
        <position position="1"/>
    </location>
</feature>
<dbReference type="PROSITE" id="PS50862">
    <property type="entry name" value="AA_TRNA_LIGASE_II"/>
    <property type="match status" value="1"/>
</dbReference>
<dbReference type="Pfam" id="PF01966">
    <property type="entry name" value="HD"/>
    <property type="match status" value="1"/>
</dbReference>
<keyword evidence="3" id="KW-0067">ATP-binding</keyword>
<proteinExistence type="predicted"/>
<evidence type="ECO:0000313" key="6">
    <source>
        <dbReference type="Proteomes" id="UP000824133"/>
    </source>
</evidence>
<dbReference type="EMBL" id="DXCP01000018">
    <property type="protein sequence ID" value="HIY79339.1"/>
    <property type="molecule type" value="Genomic_DNA"/>
</dbReference>
<comment type="caution">
    <text evidence="5">The sequence shown here is derived from an EMBL/GenBank/DDBJ whole genome shotgun (WGS) entry which is preliminary data.</text>
</comment>
<dbReference type="PANTHER" id="PTHR38659:SF2">
    <property type="entry name" value="HDIG DOMAIN PROTEIN"/>
    <property type="match status" value="1"/>
</dbReference>